<dbReference type="Proteomes" id="UP001178507">
    <property type="component" value="Unassembled WGS sequence"/>
</dbReference>
<gene>
    <name evidence="1" type="ORF">EVOR1521_LOCUS10950</name>
</gene>
<reference evidence="1" key="1">
    <citation type="submission" date="2023-08" db="EMBL/GenBank/DDBJ databases">
        <authorList>
            <person name="Chen Y."/>
            <person name="Shah S."/>
            <person name="Dougan E. K."/>
            <person name="Thang M."/>
            <person name="Chan C."/>
        </authorList>
    </citation>
    <scope>NUCLEOTIDE SEQUENCE</scope>
</reference>
<evidence type="ECO:0000313" key="2">
    <source>
        <dbReference type="Proteomes" id="UP001178507"/>
    </source>
</evidence>
<dbReference type="EMBL" id="CAUJNA010001068">
    <property type="protein sequence ID" value="CAJ1383996.1"/>
    <property type="molecule type" value="Genomic_DNA"/>
</dbReference>
<keyword evidence="2" id="KW-1185">Reference proteome</keyword>
<proteinExistence type="predicted"/>
<evidence type="ECO:0000313" key="1">
    <source>
        <dbReference type="EMBL" id="CAJ1383996.1"/>
    </source>
</evidence>
<comment type="caution">
    <text evidence="1">The sequence shown here is derived from an EMBL/GenBank/DDBJ whole genome shotgun (WGS) entry which is preliminary data.</text>
</comment>
<organism evidence="1 2">
    <name type="scientific">Effrenium voratum</name>
    <dbReference type="NCBI Taxonomy" id="2562239"/>
    <lineage>
        <taxon>Eukaryota</taxon>
        <taxon>Sar</taxon>
        <taxon>Alveolata</taxon>
        <taxon>Dinophyceae</taxon>
        <taxon>Suessiales</taxon>
        <taxon>Symbiodiniaceae</taxon>
        <taxon>Effrenium</taxon>
    </lineage>
</organism>
<dbReference type="AlphaFoldDB" id="A0AA36IC22"/>
<sequence length="161" mass="17569">MIFHARSAVSVAVEEASWAGAFSCEHTLGNSKDSGPWFLQLATLWTSLASAVKTTAKDMNEQELANVIWGVAKLTTTNPDCEELLSVLPALARRVPAVISGMTSQAVANVMWATGQLSIKSGHAAMFRGLPRSFLLWFPELWYFCLPPHRKNLQTLAGVSH</sequence>
<name>A0AA36IC22_9DINO</name>
<accession>A0AA36IC22</accession>
<protein>
    <submittedName>
        <fullName evidence="1">Uncharacterized protein</fullName>
    </submittedName>
</protein>